<dbReference type="AlphaFoldDB" id="A0A3B0XUY0"/>
<organism evidence="6">
    <name type="scientific">hydrothermal vent metagenome</name>
    <dbReference type="NCBI Taxonomy" id="652676"/>
    <lineage>
        <taxon>unclassified sequences</taxon>
        <taxon>metagenomes</taxon>
        <taxon>ecological metagenomes</taxon>
    </lineage>
</organism>
<dbReference type="Pfam" id="PF05198">
    <property type="entry name" value="IF3_N"/>
    <property type="match status" value="1"/>
</dbReference>
<dbReference type="Gene3D" id="3.10.20.80">
    <property type="entry name" value="Translation initiation factor 3 (IF-3), N-terminal domain"/>
    <property type="match status" value="1"/>
</dbReference>
<evidence type="ECO:0000256" key="3">
    <source>
        <dbReference type="ARBA" id="ARBA00022917"/>
    </source>
</evidence>
<feature type="domain" description="Translation initiation factor 3 C-terminal" evidence="4">
    <location>
        <begin position="68"/>
        <end position="153"/>
    </location>
</feature>
<dbReference type="InterPro" id="IPR019815">
    <property type="entry name" value="Translation_initiation_fac_3_C"/>
</dbReference>
<dbReference type="GO" id="GO:0016020">
    <property type="term" value="C:membrane"/>
    <property type="evidence" value="ECO:0007669"/>
    <property type="project" value="TreeGrafter"/>
</dbReference>
<name>A0A3B0XUY0_9ZZZZ</name>
<keyword evidence="2 6" id="KW-0396">Initiation factor</keyword>
<dbReference type="Gene3D" id="3.30.110.10">
    <property type="entry name" value="Translation initiation factor 3 (IF-3), C-terminal domain"/>
    <property type="match status" value="1"/>
</dbReference>
<evidence type="ECO:0000256" key="2">
    <source>
        <dbReference type="ARBA" id="ARBA00022540"/>
    </source>
</evidence>
<reference evidence="6" key="1">
    <citation type="submission" date="2018-06" db="EMBL/GenBank/DDBJ databases">
        <authorList>
            <person name="Zhirakovskaya E."/>
        </authorList>
    </citation>
    <scope>NUCLEOTIDE SEQUENCE</scope>
</reference>
<dbReference type="FunFam" id="3.30.110.10:FF:000001">
    <property type="entry name" value="Translation initiation factor IF-3"/>
    <property type="match status" value="1"/>
</dbReference>
<dbReference type="PANTHER" id="PTHR10938:SF0">
    <property type="entry name" value="TRANSLATION INITIATION FACTOR IF-3, MITOCHONDRIAL"/>
    <property type="match status" value="1"/>
</dbReference>
<dbReference type="HAMAP" id="MF_00080">
    <property type="entry name" value="IF_3"/>
    <property type="match status" value="1"/>
</dbReference>
<dbReference type="InterPro" id="IPR019813">
    <property type="entry name" value="Translation_initiation_fac3_CS"/>
</dbReference>
<protein>
    <submittedName>
        <fullName evidence="6">Translation initiation factor 3</fullName>
    </submittedName>
</protein>
<dbReference type="Pfam" id="PF00707">
    <property type="entry name" value="IF3_C"/>
    <property type="match status" value="1"/>
</dbReference>
<dbReference type="InterPro" id="IPR001288">
    <property type="entry name" value="Translation_initiation_fac_3"/>
</dbReference>
<proteinExistence type="inferred from homology"/>
<feature type="domain" description="Translation initiation factor 3 N-terminal" evidence="5">
    <location>
        <begin position="2"/>
        <end position="59"/>
    </location>
</feature>
<dbReference type="GO" id="GO:0003743">
    <property type="term" value="F:translation initiation factor activity"/>
    <property type="evidence" value="ECO:0007669"/>
    <property type="project" value="UniProtKB-KW"/>
</dbReference>
<dbReference type="EMBL" id="UOFJ01000303">
    <property type="protein sequence ID" value="VAW67993.1"/>
    <property type="molecule type" value="Genomic_DNA"/>
</dbReference>
<dbReference type="SUPFAM" id="SSF55200">
    <property type="entry name" value="Translation initiation factor IF3, C-terminal domain"/>
    <property type="match status" value="1"/>
</dbReference>
<evidence type="ECO:0000259" key="4">
    <source>
        <dbReference type="Pfam" id="PF00707"/>
    </source>
</evidence>
<dbReference type="InterPro" id="IPR036788">
    <property type="entry name" value="T_IF-3_C_sf"/>
</dbReference>
<dbReference type="InterPro" id="IPR036787">
    <property type="entry name" value="T_IF-3_N_sf"/>
</dbReference>
<evidence type="ECO:0000256" key="1">
    <source>
        <dbReference type="ARBA" id="ARBA00005439"/>
    </source>
</evidence>
<dbReference type="InterPro" id="IPR019814">
    <property type="entry name" value="Translation_initiation_fac_3_N"/>
</dbReference>
<dbReference type="NCBIfam" id="TIGR00168">
    <property type="entry name" value="infC"/>
    <property type="match status" value="1"/>
</dbReference>
<dbReference type="GO" id="GO:0032790">
    <property type="term" value="P:ribosome disassembly"/>
    <property type="evidence" value="ECO:0007669"/>
    <property type="project" value="TreeGrafter"/>
</dbReference>
<dbReference type="GO" id="GO:0005829">
    <property type="term" value="C:cytosol"/>
    <property type="evidence" value="ECO:0007669"/>
    <property type="project" value="TreeGrafter"/>
</dbReference>
<keyword evidence="3" id="KW-0648">Protein biosynthesis</keyword>
<gene>
    <name evidence="6" type="ORF">MNBD_GAMMA10-777</name>
</gene>
<dbReference type="PROSITE" id="PS00938">
    <property type="entry name" value="IF3"/>
    <property type="match status" value="1"/>
</dbReference>
<evidence type="ECO:0000259" key="5">
    <source>
        <dbReference type="Pfam" id="PF05198"/>
    </source>
</evidence>
<dbReference type="SUPFAM" id="SSF54364">
    <property type="entry name" value="Translation initiation factor IF3, N-terminal domain"/>
    <property type="match status" value="1"/>
</dbReference>
<evidence type="ECO:0000313" key="6">
    <source>
        <dbReference type="EMBL" id="VAW67993.1"/>
    </source>
</evidence>
<sequence>MRVIDNEGEQLGLMSAVEAIALAAGRGLDLVEVSPNAKPPVCRIMDYGKYKFEAKKQQNANKKKTKQVQIKEIKFRPRTEEGDYQTKVRKLREFMEKGDKIKVTLRYRGREFAHQELGLDLLKRVAADLDEFGSVDQMPKMEGRQMVMMMSPKKLKV</sequence>
<accession>A0A3B0XUY0</accession>
<comment type="similarity">
    <text evidence="1">Belongs to the IF-3 family.</text>
</comment>
<dbReference type="PANTHER" id="PTHR10938">
    <property type="entry name" value="TRANSLATION INITIATION FACTOR IF-3"/>
    <property type="match status" value="1"/>
</dbReference>
<dbReference type="GO" id="GO:0043022">
    <property type="term" value="F:ribosome binding"/>
    <property type="evidence" value="ECO:0007669"/>
    <property type="project" value="TreeGrafter"/>
</dbReference>